<dbReference type="Gene3D" id="3.10.310.10">
    <property type="entry name" value="Diaminopimelate Epimerase, Chain A, domain 1"/>
    <property type="match status" value="2"/>
</dbReference>
<feature type="active site" evidence="1">
    <location>
        <position position="46"/>
    </location>
</feature>
<dbReference type="SUPFAM" id="SSF54506">
    <property type="entry name" value="Diaminopimelate epimerase-like"/>
    <property type="match status" value="1"/>
</dbReference>
<evidence type="ECO:0000313" key="3">
    <source>
        <dbReference type="Proteomes" id="UP000198504"/>
    </source>
</evidence>
<dbReference type="GO" id="GO:0016853">
    <property type="term" value="F:isomerase activity"/>
    <property type="evidence" value="ECO:0007669"/>
    <property type="project" value="TreeGrafter"/>
</dbReference>
<dbReference type="NCBIfam" id="TIGR00654">
    <property type="entry name" value="PhzF_family"/>
    <property type="match status" value="1"/>
</dbReference>
<name>A0A1H9LAQ1_9ACTN</name>
<sequence>MTRPFTQVDVFASELGYGNPVAVVHDAEGLDDEALQRFAAWTNLSETTFLLPPTTPGADYRVRIFTTARELPFAGHPTLGSARAWLQAGGAPADPDVVVQECGAGLVRVRRDGERLAFAAPPLLRGGPVDPEDLAEITVALRVPPDAVVDAQWGDNGPGWVMVLLDSAERVLALEPDGRAMARFPDIGVAGPHPAGGEVAYEVRAFWGAAPSEDPVTGSLNAALGGWLIGSGRAPRAYVAAQGTALGRRGRVHVESDGRDVWVGGGTVVGVTGTVALG</sequence>
<protein>
    <submittedName>
        <fullName evidence="2">Phenazine biosynthesis protein PhzF family</fullName>
    </submittedName>
</protein>
<reference evidence="3" key="1">
    <citation type="submission" date="2016-10" db="EMBL/GenBank/DDBJ databases">
        <authorList>
            <person name="Varghese N."/>
            <person name="Submissions S."/>
        </authorList>
    </citation>
    <scope>NUCLEOTIDE SEQUENCE [LARGE SCALE GENOMIC DNA]</scope>
    <source>
        <strain evidence="3">CGMCC 4.6856</strain>
    </source>
</reference>
<dbReference type="InterPro" id="IPR003719">
    <property type="entry name" value="Phenazine_PhzF-like"/>
</dbReference>
<dbReference type="AlphaFoldDB" id="A0A1H9LAQ1"/>
<accession>A0A1H9LAQ1</accession>
<dbReference type="Proteomes" id="UP000198504">
    <property type="component" value="Unassembled WGS sequence"/>
</dbReference>
<dbReference type="PANTHER" id="PTHR13774">
    <property type="entry name" value="PHENAZINE BIOSYNTHESIS PROTEIN"/>
    <property type="match status" value="1"/>
</dbReference>
<dbReference type="RefSeq" id="WP_091184223.1">
    <property type="nucleotide sequence ID" value="NZ_FOFA01000008.1"/>
</dbReference>
<keyword evidence="3" id="KW-1185">Reference proteome</keyword>
<organism evidence="2 3">
    <name type="scientific">Microlunatus flavus</name>
    <dbReference type="NCBI Taxonomy" id="1036181"/>
    <lineage>
        <taxon>Bacteria</taxon>
        <taxon>Bacillati</taxon>
        <taxon>Actinomycetota</taxon>
        <taxon>Actinomycetes</taxon>
        <taxon>Propionibacteriales</taxon>
        <taxon>Propionibacteriaceae</taxon>
        <taxon>Microlunatus</taxon>
    </lineage>
</organism>
<dbReference type="GO" id="GO:0005737">
    <property type="term" value="C:cytoplasm"/>
    <property type="evidence" value="ECO:0007669"/>
    <property type="project" value="TreeGrafter"/>
</dbReference>
<dbReference type="OrthoDB" id="9788221at2"/>
<dbReference type="PANTHER" id="PTHR13774:SF32">
    <property type="entry name" value="ANTISENSE-ENHANCING SEQUENCE 1"/>
    <property type="match status" value="1"/>
</dbReference>
<gene>
    <name evidence="2" type="ORF">SAMN05421756_108235</name>
</gene>
<evidence type="ECO:0000256" key="1">
    <source>
        <dbReference type="PIRSR" id="PIRSR016184-1"/>
    </source>
</evidence>
<dbReference type="EMBL" id="FOFA01000008">
    <property type="protein sequence ID" value="SER08516.1"/>
    <property type="molecule type" value="Genomic_DNA"/>
</dbReference>
<dbReference type="Pfam" id="PF02567">
    <property type="entry name" value="PhzC-PhzF"/>
    <property type="match status" value="1"/>
</dbReference>
<proteinExistence type="predicted"/>
<dbReference type="PIRSF" id="PIRSF016184">
    <property type="entry name" value="PhzC_PhzF"/>
    <property type="match status" value="1"/>
</dbReference>
<evidence type="ECO:0000313" key="2">
    <source>
        <dbReference type="EMBL" id="SER08516.1"/>
    </source>
</evidence>